<dbReference type="OrthoDB" id="1603976at2"/>
<organism evidence="1 2">
    <name type="scientific">Pedosphaera parvula (strain Ellin514)</name>
    <dbReference type="NCBI Taxonomy" id="320771"/>
    <lineage>
        <taxon>Bacteria</taxon>
        <taxon>Pseudomonadati</taxon>
        <taxon>Verrucomicrobiota</taxon>
        <taxon>Pedosphaerae</taxon>
        <taxon>Pedosphaerales</taxon>
        <taxon>Pedosphaeraceae</taxon>
        <taxon>Pedosphaera</taxon>
    </lineage>
</organism>
<evidence type="ECO:0000313" key="2">
    <source>
        <dbReference type="Proteomes" id="UP000003688"/>
    </source>
</evidence>
<dbReference type="RefSeq" id="WP_007413187.1">
    <property type="nucleotide sequence ID" value="NZ_ABOX02000003.1"/>
</dbReference>
<protein>
    <submittedName>
        <fullName evidence="1">Uncharacterized protein</fullName>
    </submittedName>
</protein>
<dbReference type="AlphaFoldDB" id="B9XBI9"/>
<dbReference type="EMBL" id="ABOX02000003">
    <property type="protein sequence ID" value="EEF62874.1"/>
    <property type="molecule type" value="Genomic_DNA"/>
</dbReference>
<accession>B9XBI9</accession>
<comment type="caution">
    <text evidence="1">The sequence shown here is derived from an EMBL/GenBank/DDBJ whole genome shotgun (WGS) entry which is preliminary data.</text>
</comment>
<dbReference type="STRING" id="320771.Cflav_PD5509"/>
<reference evidence="1 2" key="1">
    <citation type="journal article" date="2011" name="J. Bacteriol.">
        <title>Genome sequence of 'Pedosphaera parvula' Ellin514, an aerobic Verrucomicrobial isolate from pasture soil.</title>
        <authorList>
            <person name="Kant R."/>
            <person name="van Passel M.W."/>
            <person name="Sangwan P."/>
            <person name="Palva A."/>
            <person name="Lucas S."/>
            <person name="Copeland A."/>
            <person name="Lapidus A."/>
            <person name="Glavina Del Rio T."/>
            <person name="Dalin E."/>
            <person name="Tice H."/>
            <person name="Bruce D."/>
            <person name="Goodwin L."/>
            <person name="Pitluck S."/>
            <person name="Chertkov O."/>
            <person name="Larimer F.W."/>
            <person name="Land M.L."/>
            <person name="Hauser L."/>
            <person name="Brettin T.S."/>
            <person name="Detter J.C."/>
            <person name="Han S."/>
            <person name="de Vos W.M."/>
            <person name="Janssen P.H."/>
            <person name="Smidt H."/>
        </authorList>
    </citation>
    <scope>NUCLEOTIDE SEQUENCE [LARGE SCALE GENOMIC DNA]</scope>
    <source>
        <strain evidence="1 2">Ellin514</strain>
    </source>
</reference>
<dbReference type="Proteomes" id="UP000003688">
    <property type="component" value="Unassembled WGS sequence"/>
</dbReference>
<keyword evidence="2" id="KW-1185">Reference proteome</keyword>
<name>B9XBI9_PEDPL</name>
<proteinExistence type="predicted"/>
<gene>
    <name evidence="1" type="ORF">Cflav_PD5509</name>
</gene>
<sequence precursor="true">MKLILQRIRLVQLVAVFGISVQGLASAQSYNMDWFTVDGGGGTSSGGAFSINGTVGQPDAGVLSGGGYTVEGGYWSGVSIIQNTNAPILNIRLAGSNAILSWPVGISGFSLEETGAPDSGLWSPTSQAVLDTDTTHTVTVPAVNIIKCYRLKK</sequence>
<evidence type="ECO:0000313" key="1">
    <source>
        <dbReference type="EMBL" id="EEF62874.1"/>
    </source>
</evidence>